<keyword evidence="2" id="KW-0614">Plasmid</keyword>
<evidence type="ECO:0000313" key="2">
    <source>
        <dbReference type="EMBL" id="AJF70505.1"/>
    </source>
</evidence>
<evidence type="ECO:0000313" key="3">
    <source>
        <dbReference type="Proteomes" id="UP000031774"/>
    </source>
</evidence>
<dbReference type="HOGENOM" id="CLU_075793_1_0_11"/>
<proteinExistence type="predicted"/>
<dbReference type="EMBL" id="CP010408">
    <property type="protein sequence ID" value="AJF70505.1"/>
    <property type="molecule type" value="Genomic_DNA"/>
</dbReference>
<sequence length="160" mass="16685">MDPAVVAQQAVDKMRLRAPAIGITPKPGGKGVVGMPVYMWTDTGPETYGPNTASASIGPVSVTATARVSKIVWNMGDGHTVTCTTAGTPYKPEYGKSPSPDCGHRYDKPSSSTGSGTYHVTATSTWSIDWQVTGGAQAGQLTEVRTSSVDINVAEVQVLN</sequence>
<reference evidence="2 3" key="1">
    <citation type="submission" date="2014-12" db="EMBL/GenBank/DDBJ databases">
        <title>Complete genome sequence of Streptomyces vietnamensis strain GIMV4.0001, a genetic manipulable producer of the benzoisochromanequinone antibiotic granaticin.</title>
        <authorList>
            <person name="Deng M.R."/>
            <person name="Guo J."/>
            <person name="Ma L.Y."/>
            <person name="Feng G.D."/>
            <person name="Mo C.Y."/>
            <person name="Zhu H.H."/>
        </authorList>
    </citation>
    <scope>NUCLEOTIDE SEQUENCE [LARGE SCALE GENOMIC DNA]</scope>
    <source>
        <strain evidence="3">GIMV4.0001</strain>
        <plasmid evidence="2 3">pSVL1</plasmid>
    </source>
</reference>
<dbReference type="KEGG" id="svt:SVTN_39775"/>
<name>A0A0B5I901_9ACTN</name>
<geneLocation type="plasmid" evidence="2 3">
    <name>pSVL1</name>
</geneLocation>
<accession>A0A0B5I901</accession>
<evidence type="ECO:0000256" key="1">
    <source>
        <dbReference type="SAM" id="MobiDB-lite"/>
    </source>
</evidence>
<dbReference type="AlphaFoldDB" id="A0A0B5I901"/>
<dbReference type="Proteomes" id="UP000031774">
    <property type="component" value="Plasmid pSVL1"/>
</dbReference>
<protein>
    <submittedName>
        <fullName evidence="2">ATP/GTP-binding protein</fullName>
    </submittedName>
</protein>
<keyword evidence="3" id="KW-1185">Reference proteome</keyword>
<organism evidence="2 3">
    <name type="scientific">Streptomyces vietnamensis</name>
    <dbReference type="NCBI Taxonomy" id="362257"/>
    <lineage>
        <taxon>Bacteria</taxon>
        <taxon>Bacillati</taxon>
        <taxon>Actinomycetota</taxon>
        <taxon>Actinomycetes</taxon>
        <taxon>Kitasatosporales</taxon>
        <taxon>Streptomycetaceae</taxon>
        <taxon>Streptomyces</taxon>
    </lineage>
</organism>
<feature type="region of interest" description="Disordered" evidence="1">
    <location>
        <begin position="96"/>
        <end position="117"/>
    </location>
</feature>
<gene>
    <name evidence="2" type="ORF">SVTN_39775</name>
</gene>